<accession>A0A9P7N7B7</accession>
<evidence type="ECO:0000256" key="5">
    <source>
        <dbReference type="ARBA" id="ARBA00049026"/>
    </source>
</evidence>
<comment type="cofactor">
    <cofactor evidence="1 6 7">
        <name>pyridoxal 5'-phosphate</name>
        <dbReference type="ChEBI" id="CHEBI:597326"/>
    </cofactor>
</comment>
<reference evidence="11" key="1">
    <citation type="journal article" date="2020" name="bioRxiv">
        <title>Whole genome comparisons of ergot fungi reveals the divergence and evolution of species within the genus Claviceps are the result of varying mechanisms driving genome evolution and host range expansion.</title>
        <authorList>
            <person name="Wyka S.A."/>
            <person name="Mondo S.J."/>
            <person name="Liu M."/>
            <person name="Dettman J."/>
            <person name="Nalam V."/>
            <person name="Broders K.D."/>
        </authorList>
    </citation>
    <scope>NUCLEOTIDE SEQUENCE</scope>
    <source>
        <strain evidence="11">CCC 602</strain>
    </source>
</reference>
<evidence type="ECO:0000256" key="7">
    <source>
        <dbReference type="RuleBase" id="RU364056"/>
    </source>
</evidence>
<feature type="domain" description="Glycine cleavage system P-protein N-terminal" evidence="9">
    <location>
        <begin position="98"/>
        <end position="535"/>
    </location>
</feature>
<dbReference type="InterPro" id="IPR015422">
    <property type="entry name" value="PyrdxlP-dep_Trfase_small"/>
</dbReference>
<dbReference type="GO" id="GO:0004375">
    <property type="term" value="F:glycine dehydrogenase (decarboxylating) activity"/>
    <property type="evidence" value="ECO:0007669"/>
    <property type="project" value="UniProtKB-UniRule"/>
</dbReference>
<dbReference type="Gene3D" id="3.90.1150.10">
    <property type="entry name" value="Aspartate Aminotransferase, domain 1"/>
    <property type="match status" value="1"/>
</dbReference>
<dbReference type="NCBIfam" id="TIGR00461">
    <property type="entry name" value="gcvP"/>
    <property type="match status" value="1"/>
</dbReference>
<dbReference type="Pfam" id="PF21478">
    <property type="entry name" value="GcvP2_C"/>
    <property type="match status" value="1"/>
</dbReference>
<keyword evidence="3 6" id="KW-0663">Pyridoxal phosphate</keyword>
<proteinExistence type="inferred from homology"/>
<keyword evidence="7" id="KW-0809">Transit peptide</keyword>
<dbReference type="FunFam" id="3.40.640.10:FF:000224">
    <property type="entry name" value="Probable glycine dehydrogenase (decarboxylating) subunit 2"/>
    <property type="match status" value="1"/>
</dbReference>
<dbReference type="InterPro" id="IPR049316">
    <property type="entry name" value="GDC-P_C"/>
</dbReference>
<comment type="function">
    <text evidence="7">The glycine cleavage system catalyzes the degradation of glycine.</text>
</comment>
<evidence type="ECO:0000256" key="6">
    <source>
        <dbReference type="PIRSR" id="PIRSR603437-50"/>
    </source>
</evidence>
<evidence type="ECO:0000256" key="3">
    <source>
        <dbReference type="ARBA" id="ARBA00022898"/>
    </source>
</evidence>
<evidence type="ECO:0000256" key="2">
    <source>
        <dbReference type="ARBA" id="ARBA00010756"/>
    </source>
</evidence>
<dbReference type="AlphaFoldDB" id="A0A9P7N7B7"/>
<organism evidence="11 12">
    <name type="scientific">Claviceps pusilla</name>
    <dbReference type="NCBI Taxonomy" id="123648"/>
    <lineage>
        <taxon>Eukaryota</taxon>
        <taxon>Fungi</taxon>
        <taxon>Dikarya</taxon>
        <taxon>Ascomycota</taxon>
        <taxon>Pezizomycotina</taxon>
        <taxon>Sordariomycetes</taxon>
        <taxon>Hypocreomycetidae</taxon>
        <taxon>Hypocreales</taxon>
        <taxon>Clavicipitaceae</taxon>
        <taxon>Claviceps</taxon>
    </lineage>
</organism>
<feature type="domain" description="Glycine cleavage system P-protein N-terminal" evidence="9">
    <location>
        <begin position="573"/>
        <end position="854"/>
    </location>
</feature>
<sequence>MASRLALARGAPLRASAVVVGRVGSPTSLTSLTASTRPAAVAARSLTKRCLSQSRSHASSASASRRPQLDALRQDPAYLDMQKTKAEHLEPWMDFSARHIGPRDEDIPAMLKQLGPDVDSLETFVAQVIPEDIRLPPTKTIQPKTYTESGVAEAFKAMHAQNEIHTWMNGGGYYPVETPGVIKRNILENPAWYTSYTPYQAEISQGRLQSLLNFQTMICDLTGLPVANASLLDEGTAAAEAMTMSLNSLSTSRAKRPGKTYVVSHLVHHATIRVMHGRAEGFGIRLEVLDLSAPDAIDKIQSLGDDLVGVLAQYPDTNGGVGDYRQLADAAHKQGTLFSVATDLSALTLLTPPGEWGADVAFGNSQRFGVPLGFGGPHAAFMAVKDASKRRLPGRIIGVSKDRTGGRALRLALQTREQHIRREKATSNVCTAQALLANMAAMYAIYHGPAQLKEMAVNNLRYSRMLQSAAQHYGLTVPTATLDVKGRVLSDTVTISFEEPNVCQALRKELLRRGVSSGKSWTKNEVVLAVSNTFSLDTYVQIVEAFQAVARKNHTDPNLEIANKFWTEGWRPSLKEVVDEIPAVVRRESSYLTHPVFNTYHSETEMLRYIYQLQSKDLSLVHSMIPLGSCTMKLNATNQMELIGHDMSSNIHPHAPVSSYKGYQKLFSATSAQLAALTGMDATSLQPNSGAQGEFAGLRAIRKYHEQQPGPKRDICLIPVSAHGTNPASASMAGMRVVPVKCDTATGNLDLADLEAKCKKHEKELGAFMVTYPSTYGVFEPGVRKACEIVHAHGGQVYMDGANMNAQIGLTSPGALGADVCHLNLHKTFCIPHGGGGPGVGPICVKSHLEPFLPHKDSQTPISSASFGSASIVPISWSYIATMGDEGLRKATTVALLNANYLLARLKDHYPILYTNDKGRCAHEFIIDARPFRETAGIEAIDIAKRLQDYGFHAPTMSWPVPNTLMIEPTESESKEELDRFAEALISIRQEIREIEDGKQPRQGNVLRNAPHTQKDLIVGDGEGKWERPYSRQKAAYPLPLLMEKKFWPTVTRVDDTYGDTNLFCTCPPVEDTTQS</sequence>
<dbReference type="InterPro" id="IPR015424">
    <property type="entry name" value="PyrdxlP-dep_Trfase"/>
</dbReference>
<keyword evidence="4 7" id="KW-0560">Oxidoreductase</keyword>
<dbReference type="Pfam" id="PF02347">
    <property type="entry name" value="GDC-P"/>
    <property type="match status" value="2"/>
</dbReference>
<dbReference type="Proteomes" id="UP000748025">
    <property type="component" value="Unassembled WGS sequence"/>
</dbReference>
<feature type="domain" description="Glycine dehydrogenase C-terminal" evidence="10">
    <location>
        <begin position="891"/>
        <end position="1012"/>
    </location>
</feature>
<feature type="modified residue" description="N6-(pyridoxal phosphate)lysine" evidence="6">
    <location>
        <position position="827"/>
    </location>
</feature>
<comment type="catalytic activity">
    <reaction evidence="5 7">
        <text>N(6)-[(R)-lipoyl]-L-lysyl-[glycine-cleavage complex H protein] + glycine + H(+) = N(6)-[(R)-S(8)-aminomethyldihydrolipoyl]-L-lysyl-[glycine-cleavage complex H protein] + CO2</text>
        <dbReference type="Rhea" id="RHEA:24304"/>
        <dbReference type="Rhea" id="RHEA-COMP:10494"/>
        <dbReference type="Rhea" id="RHEA-COMP:10495"/>
        <dbReference type="ChEBI" id="CHEBI:15378"/>
        <dbReference type="ChEBI" id="CHEBI:16526"/>
        <dbReference type="ChEBI" id="CHEBI:57305"/>
        <dbReference type="ChEBI" id="CHEBI:83099"/>
        <dbReference type="ChEBI" id="CHEBI:83143"/>
        <dbReference type="EC" id="1.4.4.2"/>
    </reaction>
</comment>
<dbReference type="SUPFAM" id="SSF53383">
    <property type="entry name" value="PLP-dependent transferases"/>
    <property type="match status" value="2"/>
</dbReference>
<dbReference type="InterPro" id="IPR003437">
    <property type="entry name" value="GcvP"/>
</dbReference>
<dbReference type="InterPro" id="IPR015421">
    <property type="entry name" value="PyrdxlP-dep_Trfase_major"/>
</dbReference>
<evidence type="ECO:0000259" key="9">
    <source>
        <dbReference type="Pfam" id="PF02347"/>
    </source>
</evidence>
<dbReference type="GO" id="GO:0030170">
    <property type="term" value="F:pyridoxal phosphate binding"/>
    <property type="evidence" value="ECO:0007669"/>
    <property type="project" value="TreeGrafter"/>
</dbReference>
<comment type="similarity">
    <text evidence="2 7">Belongs to the GcvP family.</text>
</comment>
<protein>
    <recommendedName>
        <fullName evidence="7">Glycine cleavage system P protein</fullName>
        <ecNumber evidence="7">1.4.4.2</ecNumber>
    </recommendedName>
</protein>
<dbReference type="InterPro" id="IPR020581">
    <property type="entry name" value="GDC_P"/>
</dbReference>
<dbReference type="GO" id="GO:0019464">
    <property type="term" value="P:glycine decarboxylation via glycine cleavage system"/>
    <property type="evidence" value="ECO:0007669"/>
    <property type="project" value="TreeGrafter"/>
</dbReference>
<comment type="subcellular location">
    <subcellularLocation>
        <location evidence="7">Mitochondrion</location>
    </subcellularLocation>
</comment>
<feature type="compositionally biased region" description="Low complexity" evidence="8">
    <location>
        <begin position="52"/>
        <end position="66"/>
    </location>
</feature>
<dbReference type="GO" id="GO:0016594">
    <property type="term" value="F:glycine binding"/>
    <property type="evidence" value="ECO:0007669"/>
    <property type="project" value="TreeGrafter"/>
</dbReference>
<dbReference type="OrthoDB" id="6537869at2759"/>
<name>A0A9P7N7B7_9HYPO</name>
<keyword evidence="7" id="KW-0496">Mitochondrion</keyword>
<dbReference type="InterPro" id="IPR049315">
    <property type="entry name" value="GDC-P_N"/>
</dbReference>
<evidence type="ECO:0000313" key="11">
    <source>
        <dbReference type="EMBL" id="KAG5999633.1"/>
    </source>
</evidence>
<evidence type="ECO:0000313" key="12">
    <source>
        <dbReference type="Proteomes" id="UP000748025"/>
    </source>
</evidence>
<dbReference type="FunFam" id="3.40.640.10:FF:000005">
    <property type="entry name" value="Glycine dehydrogenase (decarboxylating), mitochondrial"/>
    <property type="match status" value="1"/>
</dbReference>
<dbReference type="EC" id="1.4.4.2" evidence="7"/>
<dbReference type="CDD" id="cd00613">
    <property type="entry name" value="GDC-P"/>
    <property type="match status" value="1"/>
</dbReference>
<feature type="region of interest" description="Disordered" evidence="8">
    <location>
        <begin position="51"/>
        <end position="74"/>
    </location>
</feature>
<dbReference type="Gene3D" id="3.40.640.10">
    <property type="entry name" value="Type I PLP-dependent aspartate aminotransferase-like (Major domain)"/>
    <property type="match status" value="2"/>
</dbReference>
<keyword evidence="12" id="KW-1185">Reference proteome</keyword>
<evidence type="ECO:0000256" key="8">
    <source>
        <dbReference type="SAM" id="MobiDB-lite"/>
    </source>
</evidence>
<dbReference type="PANTHER" id="PTHR11773:SF1">
    <property type="entry name" value="GLYCINE DEHYDROGENASE (DECARBOXYLATING), MITOCHONDRIAL"/>
    <property type="match status" value="1"/>
</dbReference>
<dbReference type="FunFam" id="3.90.1150.10:FF:000007">
    <property type="entry name" value="Glycine dehydrogenase (decarboxylating), mitochondrial"/>
    <property type="match status" value="1"/>
</dbReference>
<comment type="subunit">
    <text evidence="7">The glycine cleavage system is composed of four proteins: P, T, L and H.</text>
</comment>
<dbReference type="PANTHER" id="PTHR11773">
    <property type="entry name" value="GLYCINE DEHYDROGENASE, DECARBOXYLATING"/>
    <property type="match status" value="1"/>
</dbReference>
<evidence type="ECO:0000256" key="1">
    <source>
        <dbReference type="ARBA" id="ARBA00001933"/>
    </source>
</evidence>
<comment type="caution">
    <text evidence="11">The sequence shown here is derived from an EMBL/GenBank/DDBJ whole genome shotgun (WGS) entry which is preliminary data.</text>
</comment>
<dbReference type="GO" id="GO:0005960">
    <property type="term" value="C:glycine cleavage complex"/>
    <property type="evidence" value="ECO:0007669"/>
    <property type="project" value="TreeGrafter"/>
</dbReference>
<evidence type="ECO:0000259" key="10">
    <source>
        <dbReference type="Pfam" id="PF21478"/>
    </source>
</evidence>
<dbReference type="GO" id="GO:0005739">
    <property type="term" value="C:mitochondrion"/>
    <property type="evidence" value="ECO:0007669"/>
    <property type="project" value="UniProtKB-SubCell"/>
</dbReference>
<dbReference type="EMBL" id="SRPW01001658">
    <property type="protein sequence ID" value="KAG5999633.1"/>
    <property type="molecule type" value="Genomic_DNA"/>
</dbReference>
<gene>
    <name evidence="11" type="ORF">E4U43_001945</name>
</gene>
<evidence type="ECO:0000256" key="4">
    <source>
        <dbReference type="ARBA" id="ARBA00023002"/>
    </source>
</evidence>